<evidence type="ECO:0000256" key="3">
    <source>
        <dbReference type="ARBA" id="ARBA00005684"/>
    </source>
</evidence>
<evidence type="ECO:0000256" key="4">
    <source>
        <dbReference type="ARBA" id="ARBA00012560"/>
    </source>
</evidence>
<dbReference type="PANTHER" id="PTHR32518:SF3">
    <property type="entry name" value="4-ALPHA-GLUCANOTRANSFERASE"/>
    <property type="match status" value="1"/>
</dbReference>
<comment type="similarity">
    <text evidence="3">Belongs to the disproportionating enzyme family.</text>
</comment>
<protein>
    <recommendedName>
        <fullName evidence="5">4-alpha-glucanotransferase</fullName>
        <ecNumber evidence="4">2.4.1.25</ecNumber>
    </recommendedName>
    <alternativeName>
        <fullName evidence="10">Amylomaltase</fullName>
    </alternativeName>
    <alternativeName>
        <fullName evidence="11">Disproportionating enzyme</fullName>
    </alternativeName>
</protein>
<keyword evidence="6" id="KW-0963">Cytoplasm</keyword>
<dbReference type="Pfam" id="PF00686">
    <property type="entry name" value="CBM_20"/>
    <property type="match status" value="2"/>
</dbReference>
<dbReference type="Gene3D" id="2.60.40.10">
    <property type="entry name" value="Immunoglobulins"/>
    <property type="match status" value="2"/>
</dbReference>
<evidence type="ECO:0000256" key="7">
    <source>
        <dbReference type="ARBA" id="ARBA00022676"/>
    </source>
</evidence>
<dbReference type="PROSITE" id="PS51166">
    <property type="entry name" value="CBM20"/>
    <property type="match status" value="2"/>
</dbReference>
<name>A0A8X8LGI2_9BACT</name>
<reference evidence="13 14" key="1">
    <citation type="submission" date="2016-10" db="EMBL/GenBank/DDBJ databases">
        <authorList>
            <person name="Varghese N."/>
            <person name="Submissions S."/>
        </authorList>
    </citation>
    <scope>NUCLEOTIDE SEQUENCE [LARGE SCALE GENOMIC DNA]</scope>
    <source>
        <strain evidence="13 14">DSM 25353</strain>
    </source>
</reference>
<proteinExistence type="inferred from homology"/>
<gene>
    <name evidence="13" type="ORF">SAMN05444410_11580</name>
</gene>
<evidence type="ECO:0000313" key="14">
    <source>
        <dbReference type="Proteomes" id="UP000198711"/>
    </source>
</evidence>
<evidence type="ECO:0000259" key="12">
    <source>
        <dbReference type="PROSITE" id="PS51166"/>
    </source>
</evidence>
<evidence type="ECO:0000256" key="11">
    <source>
        <dbReference type="ARBA" id="ARBA00031501"/>
    </source>
</evidence>
<dbReference type="PANTHER" id="PTHR32518">
    <property type="match status" value="1"/>
</dbReference>
<evidence type="ECO:0000313" key="13">
    <source>
        <dbReference type="EMBL" id="SDX42211.1"/>
    </source>
</evidence>
<comment type="subcellular location">
    <subcellularLocation>
        <location evidence="2">Cytoplasm</location>
    </subcellularLocation>
</comment>
<dbReference type="SUPFAM" id="SSF51445">
    <property type="entry name" value="(Trans)glycosidases"/>
    <property type="match status" value="1"/>
</dbReference>
<dbReference type="Pfam" id="PF02446">
    <property type="entry name" value="Glyco_hydro_77"/>
    <property type="match status" value="1"/>
</dbReference>
<keyword evidence="9" id="KW-0119">Carbohydrate metabolism</keyword>
<dbReference type="Proteomes" id="UP000198711">
    <property type="component" value="Unassembled WGS sequence"/>
</dbReference>
<comment type="catalytic activity">
    <reaction evidence="1">
        <text>Transfers a segment of a (1-&gt;4)-alpha-D-glucan to a new position in an acceptor, which may be glucose or a (1-&gt;4)-alpha-D-glucan.</text>
        <dbReference type="EC" id="2.4.1.25"/>
    </reaction>
</comment>
<evidence type="ECO:0000256" key="6">
    <source>
        <dbReference type="ARBA" id="ARBA00022490"/>
    </source>
</evidence>
<feature type="domain" description="CBM20" evidence="12">
    <location>
        <begin position="154"/>
        <end position="270"/>
    </location>
</feature>
<dbReference type="EMBL" id="FNNO01000015">
    <property type="protein sequence ID" value="SDX42211.1"/>
    <property type="molecule type" value="Genomic_DNA"/>
</dbReference>
<evidence type="ECO:0000256" key="5">
    <source>
        <dbReference type="ARBA" id="ARBA00020295"/>
    </source>
</evidence>
<organism evidence="13 14">
    <name type="scientific">Hydrobacter penzbergensis</name>
    <dbReference type="NCBI Taxonomy" id="1235997"/>
    <lineage>
        <taxon>Bacteria</taxon>
        <taxon>Pseudomonadati</taxon>
        <taxon>Bacteroidota</taxon>
        <taxon>Chitinophagia</taxon>
        <taxon>Chitinophagales</taxon>
        <taxon>Chitinophagaceae</taxon>
        <taxon>Hydrobacter</taxon>
    </lineage>
</organism>
<accession>A0A8X8LGI2</accession>
<dbReference type="InterPro" id="IPR002044">
    <property type="entry name" value="CBM20"/>
</dbReference>
<keyword evidence="7" id="KW-0328">Glycosyltransferase</keyword>
<dbReference type="GO" id="GO:0005975">
    <property type="term" value="P:carbohydrate metabolic process"/>
    <property type="evidence" value="ECO:0007669"/>
    <property type="project" value="InterPro"/>
</dbReference>
<dbReference type="GO" id="GO:0004134">
    <property type="term" value="F:4-alpha-glucanotransferase activity"/>
    <property type="evidence" value="ECO:0007669"/>
    <property type="project" value="UniProtKB-EC"/>
</dbReference>
<keyword evidence="8" id="KW-0808">Transferase</keyword>
<evidence type="ECO:0000256" key="8">
    <source>
        <dbReference type="ARBA" id="ARBA00022679"/>
    </source>
</evidence>
<evidence type="ECO:0000256" key="9">
    <source>
        <dbReference type="ARBA" id="ARBA00023277"/>
    </source>
</evidence>
<dbReference type="InterPro" id="IPR017853">
    <property type="entry name" value="GH"/>
</dbReference>
<dbReference type="GO" id="GO:2001070">
    <property type="term" value="F:starch binding"/>
    <property type="evidence" value="ECO:0007669"/>
    <property type="project" value="InterPro"/>
</dbReference>
<dbReference type="EC" id="2.4.1.25" evidence="4"/>
<dbReference type="RefSeq" id="WP_257575012.1">
    <property type="nucleotide sequence ID" value="NZ_FNNO01000015.1"/>
</dbReference>
<feature type="domain" description="CBM20" evidence="12">
    <location>
        <begin position="20"/>
        <end position="127"/>
    </location>
</feature>
<sequence length="926" mass="106640">MPSARQYHAPAVPATAVVKKAPGVFRKITFQLKFHTLFGQELFIVGNHLLLGNNDLAGALSMEYENGDYWRAVIELNEAQCTDQEITYNYVLKNADGLISFDWGADKKFNPAKLCKAETIFYDAWNYAGYFENAFYTEPFKQVLLKHNHTAIKSDHVGKTTHVLMVKSPLLQAGQTLCILGNTVELGNWDTVAPVLMNRQEGEDCFTASLDLGHASFPIAYKYGVYDTEKNIFLLYEDGDNRILNDPGAKNKQVTVNDGFTILPDNTWKGAGVAIPVFGLRSEQSLGVGEFTDLKLLVNWARTTGLKLIQLLPVNDTTATHSWTDSYPYAAISAFALHPIYLNVEVLAGTKNKTIRQKISKERERLNHLPEVDYESVIKIKWLIIKELYAEAKNDFSLHKDYQDYFEQNKHWLEPYAAFCHLRDLYGTVDFNQWPQYARYDAAAIQTLIGSHQDEIGLHYYIQYNLHLQLKEATAYAHENGIIVKGDIPIGVYRHGVDAWQNPELYHMDAQAGAPPDDFAVKGQNWGFPTYNWERMREDGFAWWKQRFEQMSYYFDAFRIDHILGFFRIFSIPMHAIEGIMGHFVPAIPVRINEFHSRKINVDLHRFIQPYISDQVLWEIFGHDNDLVKKEFLQSAGDGSYSLKPAFATQRQVETYFATLENDEHHQKVKTGLFDLISNVILFEAEQADGMHFHFRFGMENTSSYRHLDEQTKQALHELYIDYFFRRQDEFWKKEALLKLPALKRVTNMLVCGEDLGLVPACVPDVMHQLGLLSLEIQRMPKASHTKFFNPKDAPYLSVVTPSTHDMSTIRGWWEEDKTTIQQFYNEELGEPGTAPYYCEPWINKAIVLQHLHSPAMWSIFQLQDILGISEQLRRENPGEERINVPANPRHYWQYRMHLTLESLLAANAFNEEFHGYVIASGRLSD</sequence>
<comment type="caution">
    <text evidence="13">The sequence shown here is derived from an EMBL/GenBank/DDBJ whole genome shotgun (WGS) entry which is preliminary data.</text>
</comment>
<dbReference type="AlphaFoldDB" id="A0A8X8LGI2"/>
<dbReference type="Gene3D" id="3.20.20.80">
    <property type="entry name" value="Glycosidases"/>
    <property type="match status" value="2"/>
</dbReference>
<dbReference type="InterPro" id="IPR013784">
    <property type="entry name" value="Carb-bd-like_fold"/>
</dbReference>
<dbReference type="GO" id="GO:0005737">
    <property type="term" value="C:cytoplasm"/>
    <property type="evidence" value="ECO:0007669"/>
    <property type="project" value="UniProtKB-SubCell"/>
</dbReference>
<dbReference type="InterPro" id="IPR003385">
    <property type="entry name" value="Glyco_hydro_77"/>
</dbReference>
<evidence type="ECO:0000256" key="2">
    <source>
        <dbReference type="ARBA" id="ARBA00004496"/>
    </source>
</evidence>
<dbReference type="SMART" id="SM01065">
    <property type="entry name" value="CBM_2"/>
    <property type="match status" value="2"/>
</dbReference>
<dbReference type="InterPro" id="IPR013783">
    <property type="entry name" value="Ig-like_fold"/>
</dbReference>
<evidence type="ECO:0000256" key="1">
    <source>
        <dbReference type="ARBA" id="ARBA00000439"/>
    </source>
</evidence>
<keyword evidence="14" id="KW-1185">Reference proteome</keyword>
<dbReference type="SUPFAM" id="SSF49452">
    <property type="entry name" value="Starch-binding domain-like"/>
    <property type="match status" value="2"/>
</dbReference>
<evidence type="ECO:0000256" key="10">
    <source>
        <dbReference type="ARBA" id="ARBA00031423"/>
    </source>
</evidence>